<evidence type="ECO:0000313" key="1">
    <source>
        <dbReference type="EMBL" id="SUZ49006.1"/>
    </source>
</evidence>
<dbReference type="AlphaFoldDB" id="A0A381N340"/>
<dbReference type="EMBL" id="UINC01000099">
    <property type="protein sequence ID" value="SUZ49006.1"/>
    <property type="molecule type" value="Genomic_DNA"/>
</dbReference>
<protein>
    <submittedName>
        <fullName evidence="1">Uncharacterized protein</fullName>
    </submittedName>
</protein>
<name>A0A381N340_9ZZZZ</name>
<dbReference type="PANTHER" id="PTHR33706">
    <property type="entry name" value="MORN VARIANT REPEAT PROTEIN"/>
    <property type="match status" value="1"/>
</dbReference>
<accession>A0A381N340</accession>
<dbReference type="PANTHER" id="PTHR33706:SF1">
    <property type="entry name" value="TPR REPEAT PROTEIN"/>
    <property type="match status" value="1"/>
</dbReference>
<dbReference type="PROSITE" id="PS51257">
    <property type="entry name" value="PROKAR_LIPOPROTEIN"/>
    <property type="match status" value="1"/>
</dbReference>
<dbReference type="Gene3D" id="2.20.110.10">
    <property type="entry name" value="Histone H3 K4-specific methyltransferase SET7/9 N-terminal domain"/>
    <property type="match status" value="2"/>
</dbReference>
<proteinExistence type="predicted"/>
<dbReference type="SUPFAM" id="SSF82185">
    <property type="entry name" value="Histone H3 K4-specific methyltransferase SET7/9 N-terminal domain"/>
    <property type="match status" value="3"/>
</dbReference>
<organism evidence="1">
    <name type="scientific">marine metagenome</name>
    <dbReference type="NCBI Taxonomy" id="408172"/>
    <lineage>
        <taxon>unclassified sequences</taxon>
        <taxon>metagenomes</taxon>
        <taxon>ecological metagenomes</taxon>
    </lineage>
</organism>
<gene>
    <name evidence="1" type="ORF">METZ01_LOCUS1860</name>
</gene>
<sequence length="372" mass="42634">MKKLFLLLLSVTIFSCSGELYENEIVIKDGLAYKKDSSSLYSGVLIDKYGEILGSYKKGTKDGEWIEVDAKNGTQKKANYISGTPDGEQVTYVFPGARENNKRLEYINYENGNPVGIWTQWGRDGENRIRKSGEIIFENGSGRWREWDLNTRAVTRAGDYENWKKVNIWKSWDSNEVLVSEGEYVDGKKEGKWTWYDKGEDKNWEENYVAGTLEGKFYNLSPYAEIRGKGKYNMGTQTGSWEEYYTSADGSLERKQSGSYELGKKVGLWSHYNKGGRRTGEGTYENDVKQGEWTEGPDINFASRFYGVGSYLDGKKNGEWNYVAPRNNPIVKGFFEGGNPSGDWEVQYNKKNYKGAFQDLKKKVPKLNEYKF</sequence>
<reference evidence="1" key="1">
    <citation type="submission" date="2018-05" db="EMBL/GenBank/DDBJ databases">
        <authorList>
            <person name="Lanie J.A."/>
            <person name="Ng W.-L."/>
            <person name="Kazmierczak K.M."/>
            <person name="Andrzejewski T.M."/>
            <person name="Davidsen T.M."/>
            <person name="Wayne K.J."/>
            <person name="Tettelin H."/>
            <person name="Glass J.I."/>
            <person name="Rusch D."/>
            <person name="Podicherti R."/>
            <person name="Tsui H.-C.T."/>
            <person name="Winkler M.E."/>
        </authorList>
    </citation>
    <scope>NUCLEOTIDE SEQUENCE</scope>
</reference>